<proteinExistence type="predicted"/>
<gene>
    <name evidence="2" type="ORF">EXE57_00685</name>
</gene>
<evidence type="ECO:0000313" key="2">
    <source>
        <dbReference type="EMBL" id="QBR90949.1"/>
    </source>
</evidence>
<feature type="compositionally biased region" description="Low complexity" evidence="1">
    <location>
        <begin position="14"/>
        <end position="35"/>
    </location>
</feature>
<protein>
    <submittedName>
        <fullName evidence="2">DUF3710 domain-containing protein</fullName>
    </submittedName>
</protein>
<dbReference type="AlphaFoldDB" id="A0A4P7GH24"/>
<keyword evidence="3" id="KW-1185">Reference proteome</keyword>
<dbReference type="RefSeq" id="WP_135073064.1">
    <property type="nucleotide sequence ID" value="NZ_CP038267.1"/>
</dbReference>
<feature type="region of interest" description="Disordered" evidence="1">
    <location>
        <begin position="1"/>
        <end position="41"/>
    </location>
</feature>
<name>A0A4P7GH24_9ACTN</name>
<dbReference type="Pfam" id="PF12502">
    <property type="entry name" value="DUF3710"/>
    <property type="match status" value="1"/>
</dbReference>
<sequence length="229" mass="23837">MKFRRKSRSEAPEEPGATTDATAAPEPAAPGPYDAADVEGDGVERVDLGSLLIPPTPGRELRIQVDERTQQVQAVVLAGPEGALELRAFSAPRNGDLWSQVRPQLAADMARRGGTATEQDGPFGTELACQLSVKAPDGRTGQQPSRIIGINGSRWMLRATFLGKPAVDPESAATWEEALTGVAVRRGEGAMPVGDPLPIVLPEQARRVTPPPAQPGSGAAAPGPDGGST</sequence>
<feature type="region of interest" description="Disordered" evidence="1">
    <location>
        <begin position="203"/>
        <end position="229"/>
    </location>
</feature>
<evidence type="ECO:0000313" key="3">
    <source>
        <dbReference type="Proteomes" id="UP000294894"/>
    </source>
</evidence>
<dbReference type="EMBL" id="CP038267">
    <property type="protein sequence ID" value="QBR90949.1"/>
    <property type="molecule type" value="Genomic_DNA"/>
</dbReference>
<organism evidence="2 3">
    <name type="scientific">Nocardioides euryhalodurans</name>
    <dbReference type="NCBI Taxonomy" id="2518370"/>
    <lineage>
        <taxon>Bacteria</taxon>
        <taxon>Bacillati</taxon>
        <taxon>Actinomycetota</taxon>
        <taxon>Actinomycetes</taxon>
        <taxon>Propionibacteriales</taxon>
        <taxon>Nocardioidaceae</taxon>
        <taxon>Nocardioides</taxon>
    </lineage>
</organism>
<dbReference type="KEGG" id="noy:EXE57_00685"/>
<dbReference type="InterPro" id="IPR022183">
    <property type="entry name" value="DUF3710"/>
</dbReference>
<reference evidence="2 3" key="1">
    <citation type="submission" date="2019-03" db="EMBL/GenBank/DDBJ databases">
        <title>Three New Species of Nocardioides, Nocardioides euryhalodurans sp. nov., Nocardioides seonyuensis sp. nov. and Nocardioides eburneoflavus sp. nov., Iolated from Soil.</title>
        <authorList>
            <person name="Roh S.G."/>
            <person name="Lee C."/>
            <person name="Kim M.-K."/>
            <person name="Kim S.B."/>
        </authorList>
    </citation>
    <scope>NUCLEOTIDE SEQUENCE [LARGE SCALE GENOMIC DNA]</scope>
    <source>
        <strain evidence="2 3">MMS17-SY117</strain>
    </source>
</reference>
<evidence type="ECO:0000256" key="1">
    <source>
        <dbReference type="SAM" id="MobiDB-lite"/>
    </source>
</evidence>
<accession>A0A4P7GH24</accession>
<dbReference type="OrthoDB" id="8480367at2"/>
<dbReference type="Proteomes" id="UP000294894">
    <property type="component" value="Chromosome"/>
</dbReference>